<evidence type="ECO:0000256" key="8">
    <source>
        <dbReference type="ARBA" id="ARBA00039526"/>
    </source>
</evidence>
<protein>
    <recommendedName>
        <fullName evidence="8">THAP domain-containing protein 5</fullName>
    </recommendedName>
</protein>
<dbReference type="Proteomes" id="UP000515156">
    <property type="component" value="Chromosome 10"/>
</dbReference>
<dbReference type="FunCoup" id="A0A6P7Z5I3">
    <property type="interactions" value="2026"/>
</dbReference>
<keyword evidence="2" id="KW-0479">Metal-binding</keyword>
<evidence type="ECO:0000256" key="6">
    <source>
        <dbReference type="ARBA" id="ARBA00023125"/>
    </source>
</evidence>
<dbReference type="PROSITE" id="PS50950">
    <property type="entry name" value="ZF_THAP"/>
    <property type="match status" value="1"/>
</dbReference>
<accession>A0A6P7Z5I3</accession>
<evidence type="ECO:0000256" key="4">
    <source>
        <dbReference type="ARBA" id="ARBA00022833"/>
    </source>
</evidence>
<dbReference type="InterPro" id="IPR052224">
    <property type="entry name" value="THAP_domain_protein"/>
</dbReference>
<evidence type="ECO:0000256" key="9">
    <source>
        <dbReference type="PROSITE-ProRule" id="PRU00309"/>
    </source>
</evidence>
<evidence type="ECO:0000313" key="11">
    <source>
        <dbReference type="Proteomes" id="UP000515156"/>
    </source>
</evidence>
<dbReference type="PANTHER" id="PTHR46927:SF1">
    <property type="entry name" value="THAP DOMAIN-CONTAINING PROTEIN 5"/>
    <property type="match status" value="1"/>
</dbReference>
<evidence type="ECO:0000256" key="5">
    <source>
        <dbReference type="ARBA" id="ARBA00023054"/>
    </source>
</evidence>
<dbReference type="SMART" id="SM00692">
    <property type="entry name" value="DM3"/>
    <property type="match status" value="1"/>
</dbReference>
<dbReference type="GO" id="GO:0005634">
    <property type="term" value="C:nucleus"/>
    <property type="evidence" value="ECO:0007669"/>
    <property type="project" value="UniProtKB-SubCell"/>
</dbReference>
<dbReference type="OrthoDB" id="5982876at2759"/>
<dbReference type="KEGG" id="muo:115478574"/>
<keyword evidence="6 9" id="KW-0238">DNA-binding</keyword>
<evidence type="ECO:0000313" key="12">
    <source>
        <dbReference type="RefSeq" id="XP_030071891.1"/>
    </source>
</evidence>
<dbReference type="SMART" id="SM00980">
    <property type="entry name" value="THAP"/>
    <property type="match status" value="1"/>
</dbReference>
<dbReference type="CTD" id="168451"/>
<dbReference type="Pfam" id="PF05485">
    <property type="entry name" value="THAP"/>
    <property type="match status" value="1"/>
</dbReference>
<name>A0A6P7Z5I3_9AMPH</name>
<dbReference type="RefSeq" id="XP_030071891.1">
    <property type="nucleotide sequence ID" value="XM_030216031.1"/>
</dbReference>
<dbReference type="InterPro" id="IPR006612">
    <property type="entry name" value="THAP_Znf"/>
</dbReference>
<evidence type="ECO:0000259" key="10">
    <source>
        <dbReference type="PROSITE" id="PS50950"/>
    </source>
</evidence>
<dbReference type="GeneID" id="115478574"/>
<evidence type="ECO:0000256" key="3">
    <source>
        <dbReference type="ARBA" id="ARBA00022771"/>
    </source>
</evidence>
<dbReference type="InParanoid" id="A0A6P7Z5I3"/>
<keyword evidence="5" id="KW-0175">Coiled coil</keyword>
<organism evidence="11 12">
    <name type="scientific">Microcaecilia unicolor</name>
    <dbReference type="NCBI Taxonomy" id="1415580"/>
    <lineage>
        <taxon>Eukaryota</taxon>
        <taxon>Metazoa</taxon>
        <taxon>Chordata</taxon>
        <taxon>Craniata</taxon>
        <taxon>Vertebrata</taxon>
        <taxon>Euteleostomi</taxon>
        <taxon>Amphibia</taxon>
        <taxon>Gymnophiona</taxon>
        <taxon>Siphonopidae</taxon>
        <taxon>Microcaecilia</taxon>
    </lineage>
</organism>
<sequence length="384" mass="43841">MTRYCAAFSCKNRDTGAAREERKPSFYPFPLHDMERLERWLRNMKRGSWIPTKHHYLCSDHFTPDSFDVRWGIRYLKPNAIPTVFCATQNLQERDHSKHSRQIKEQESEEISEIIELNSLSGPSESYSPIITPTTLEATLEKSIELHLQHNKCTLKMAPVENIECDTFSSLENLLNSSAIPMQHSKLEQFLESEDTGSTKEDSPENSVSLIEVNSVDIQQTNENSLFNSVDIQQTNENSLLFSASTQTIEQFNTNEDSVITIIVPAKCSEEPSSVASSIASQLLIKLENAELGESFCKDMDSGAEVLQTEHSYCRQDIDKDRLWQKIAVLHSKITVLEVQERKTLSRLRSLEALIGQLKQENLLSEEKLRIVENCFTTFEVTMI</sequence>
<dbReference type="PANTHER" id="PTHR46927">
    <property type="entry name" value="AGAP005574-PA"/>
    <property type="match status" value="1"/>
</dbReference>
<dbReference type="AlphaFoldDB" id="A0A6P7Z5I3"/>
<reference evidence="12" key="1">
    <citation type="submission" date="2025-08" db="UniProtKB">
        <authorList>
            <consortium name="RefSeq"/>
        </authorList>
    </citation>
    <scope>IDENTIFICATION</scope>
</reference>
<keyword evidence="11" id="KW-1185">Reference proteome</keyword>
<dbReference type="SUPFAM" id="SSF57716">
    <property type="entry name" value="Glucocorticoid receptor-like (DNA-binding domain)"/>
    <property type="match status" value="1"/>
</dbReference>
<proteinExistence type="predicted"/>
<comment type="subcellular location">
    <subcellularLocation>
        <location evidence="1">Nucleus</location>
    </subcellularLocation>
</comment>
<evidence type="ECO:0000256" key="1">
    <source>
        <dbReference type="ARBA" id="ARBA00004123"/>
    </source>
</evidence>
<evidence type="ECO:0000256" key="7">
    <source>
        <dbReference type="ARBA" id="ARBA00023242"/>
    </source>
</evidence>
<gene>
    <name evidence="12" type="primary">THAP5</name>
</gene>
<keyword evidence="7" id="KW-0539">Nucleus</keyword>
<dbReference type="GO" id="GO:0008270">
    <property type="term" value="F:zinc ion binding"/>
    <property type="evidence" value="ECO:0007669"/>
    <property type="project" value="UniProtKB-KW"/>
</dbReference>
<dbReference type="GO" id="GO:0003677">
    <property type="term" value="F:DNA binding"/>
    <property type="evidence" value="ECO:0007669"/>
    <property type="project" value="UniProtKB-UniRule"/>
</dbReference>
<feature type="domain" description="THAP-type" evidence="10">
    <location>
        <begin position="1"/>
        <end position="85"/>
    </location>
</feature>
<keyword evidence="4" id="KW-0862">Zinc</keyword>
<evidence type="ECO:0000256" key="2">
    <source>
        <dbReference type="ARBA" id="ARBA00022723"/>
    </source>
</evidence>
<keyword evidence="3 9" id="KW-0863">Zinc-finger</keyword>